<dbReference type="EMBL" id="LR796327">
    <property type="protein sequence ID" value="CAB4136973.1"/>
    <property type="molecule type" value="Genomic_DNA"/>
</dbReference>
<organism evidence="1">
    <name type="scientific">uncultured Caudovirales phage</name>
    <dbReference type="NCBI Taxonomy" id="2100421"/>
    <lineage>
        <taxon>Viruses</taxon>
        <taxon>Duplodnaviria</taxon>
        <taxon>Heunggongvirae</taxon>
        <taxon>Uroviricota</taxon>
        <taxon>Caudoviricetes</taxon>
        <taxon>Peduoviridae</taxon>
        <taxon>Maltschvirus</taxon>
        <taxon>Maltschvirus maltsch</taxon>
    </lineage>
</organism>
<reference evidence="1" key="1">
    <citation type="submission" date="2020-04" db="EMBL/GenBank/DDBJ databases">
        <authorList>
            <person name="Chiriac C."/>
            <person name="Salcher M."/>
            <person name="Ghai R."/>
            <person name="Kavagutti S V."/>
        </authorList>
    </citation>
    <scope>NUCLEOTIDE SEQUENCE</scope>
</reference>
<accession>A0A6J5LV59</accession>
<evidence type="ECO:0000313" key="1">
    <source>
        <dbReference type="EMBL" id="CAB4136973.1"/>
    </source>
</evidence>
<gene>
    <name evidence="1" type="ORF">UFOVP315_21</name>
</gene>
<name>A0A6J5LV59_9CAUD</name>
<proteinExistence type="predicted"/>
<sequence>MINKVWAKHLQKNGHVGFSGRPHKYGAVATTTHDGIKHASKGQADRWDFLKNAEGMGLIKNLRREIPFKLEINGVNVCIYRADHVYELAGDFAVEARRKGQPLCVVEDYKGTVTPEARLKMRLYEALHGWPVKVVKTPRAGLGWL</sequence>
<protein>
    <submittedName>
        <fullName evidence="1">Uncharacterized protein</fullName>
    </submittedName>
</protein>